<dbReference type="InterPro" id="IPR021698">
    <property type="entry name" value="DUF3280"/>
</dbReference>
<keyword evidence="3" id="KW-1185">Reference proteome</keyword>
<feature type="transmembrane region" description="Helical" evidence="1">
    <location>
        <begin position="21"/>
        <end position="39"/>
    </location>
</feature>
<organism evidence="2 3">
    <name type="scientific">Paraburkholderia dioscoreae</name>
    <dbReference type="NCBI Taxonomy" id="2604047"/>
    <lineage>
        <taxon>Bacteria</taxon>
        <taxon>Pseudomonadati</taxon>
        <taxon>Pseudomonadota</taxon>
        <taxon>Betaproteobacteria</taxon>
        <taxon>Burkholderiales</taxon>
        <taxon>Burkholderiaceae</taxon>
        <taxon>Paraburkholderia</taxon>
    </lineage>
</organism>
<evidence type="ECO:0000313" key="2">
    <source>
        <dbReference type="EMBL" id="VVD31937.1"/>
    </source>
</evidence>
<evidence type="ECO:0000256" key="1">
    <source>
        <dbReference type="SAM" id="Phobius"/>
    </source>
</evidence>
<keyword evidence="1" id="KW-1133">Transmembrane helix</keyword>
<evidence type="ECO:0008006" key="4">
    <source>
        <dbReference type="Google" id="ProtNLM"/>
    </source>
</evidence>
<gene>
    <name evidence="2" type="ORF">PDMSB3_0639</name>
</gene>
<dbReference type="AlphaFoldDB" id="A0A5Q4ZJU0"/>
<accession>A0A5Q4ZJU0</accession>
<dbReference type="Proteomes" id="UP000325811">
    <property type="component" value="Chromosome II"/>
</dbReference>
<dbReference type="Gene3D" id="3.40.50.10610">
    <property type="entry name" value="ABC-type transport auxiliary lipoprotein component"/>
    <property type="match status" value="1"/>
</dbReference>
<name>A0A5Q4ZJU0_9BURK</name>
<dbReference type="KEGG" id="pdio:PDMSB3_0639.1"/>
<keyword evidence="1" id="KW-0812">Transmembrane</keyword>
<reference evidence="2 3" key="1">
    <citation type="submission" date="2019-08" db="EMBL/GenBank/DDBJ databases">
        <authorList>
            <person name="Herpell B J."/>
        </authorList>
    </citation>
    <scope>NUCLEOTIDE SEQUENCE [LARGE SCALE GENOMIC DNA]</scope>
    <source>
        <strain evidence="3">Msb3</strain>
    </source>
</reference>
<dbReference type="EMBL" id="LR699554">
    <property type="protein sequence ID" value="VVD31937.1"/>
    <property type="molecule type" value="Genomic_DNA"/>
</dbReference>
<proteinExistence type="predicted"/>
<evidence type="ECO:0000313" key="3">
    <source>
        <dbReference type="Proteomes" id="UP000325811"/>
    </source>
</evidence>
<protein>
    <recommendedName>
        <fullName evidence="4">DUF2380 domain-containing protein</fullName>
    </recommendedName>
</protein>
<dbReference type="Pfam" id="PF11684">
    <property type="entry name" value="DUF3280"/>
    <property type="match status" value="1"/>
</dbReference>
<sequence>MSEAGGAARVRYGRYGRYGRYVGSIGMICVAFACSQALGAPTSIAVMDCVLIDDNAVYNDAGTNRIQQARIGMVSEALREQLRESQRYRVADNTAAAGLIAQLGASQDLNACADCARQVGRKLGVEQIGRCWVQKVSNLILNINLHVEDVSSGTTVFQRSVDIRGNTDLSWRRGAAALAGLLAGGAAAGSTAGSTAGSADRGASP</sequence>
<keyword evidence="1" id="KW-0472">Membrane</keyword>
<dbReference type="RefSeq" id="WP_165187846.1">
    <property type="nucleotide sequence ID" value="NZ_LR699554.1"/>
</dbReference>